<feature type="compositionally biased region" description="Low complexity" evidence="4">
    <location>
        <begin position="393"/>
        <end position="407"/>
    </location>
</feature>
<evidence type="ECO:0000256" key="1">
    <source>
        <dbReference type="ARBA" id="ARBA00004496"/>
    </source>
</evidence>
<feature type="region of interest" description="Disordered" evidence="4">
    <location>
        <begin position="326"/>
        <end position="490"/>
    </location>
</feature>
<dbReference type="PANTHER" id="PTHR16093:SF5">
    <property type="entry name" value="COILED-COIL DOMAIN-CONTAINING PROTEIN 120"/>
    <property type="match status" value="1"/>
</dbReference>
<evidence type="ECO:0000256" key="3">
    <source>
        <dbReference type="ARBA" id="ARBA00023054"/>
    </source>
</evidence>
<dbReference type="InterPro" id="IPR043447">
    <property type="entry name" value="CCDC120/INAVA"/>
</dbReference>
<dbReference type="Proteomes" id="UP000824540">
    <property type="component" value="Unassembled WGS sequence"/>
</dbReference>
<feature type="region of interest" description="Disordered" evidence="4">
    <location>
        <begin position="508"/>
        <end position="574"/>
    </location>
</feature>
<feature type="compositionally biased region" description="Basic and acidic residues" evidence="4">
    <location>
        <begin position="453"/>
        <end position="477"/>
    </location>
</feature>
<feature type="compositionally biased region" description="Low complexity" evidence="4">
    <location>
        <begin position="327"/>
        <end position="345"/>
    </location>
</feature>
<proteinExistence type="predicted"/>
<evidence type="ECO:0000256" key="4">
    <source>
        <dbReference type="SAM" id="MobiDB-lite"/>
    </source>
</evidence>
<dbReference type="AlphaFoldDB" id="A0A8T2N7W4"/>
<feature type="compositionally biased region" description="Basic residues" evidence="4">
    <location>
        <begin position="221"/>
        <end position="236"/>
    </location>
</feature>
<dbReference type="PANTHER" id="PTHR16093">
    <property type="entry name" value="COILED-COIL DOMAIN-CONTAINING PROTEIN 120 FAMILY MEMBER"/>
    <property type="match status" value="1"/>
</dbReference>
<dbReference type="EMBL" id="JAFBMS010000103">
    <property type="protein sequence ID" value="KAG9336026.1"/>
    <property type="molecule type" value="Genomic_DNA"/>
</dbReference>
<accession>A0A8T2N7W4</accession>
<dbReference type="OrthoDB" id="10063592at2759"/>
<evidence type="ECO:0000259" key="5">
    <source>
        <dbReference type="Pfam" id="PF11819"/>
    </source>
</evidence>
<name>A0A8T2N7W4_9TELE</name>
<feature type="compositionally biased region" description="Low complexity" evidence="4">
    <location>
        <begin position="613"/>
        <end position="623"/>
    </location>
</feature>
<evidence type="ECO:0000313" key="6">
    <source>
        <dbReference type="EMBL" id="KAG9336026.1"/>
    </source>
</evidence>
<evidence type="ECO:0000313" key="7">
    <source>
        <dbReference type="Proteomes" id="UP000824540"/>
    </source>
</evidence>
<gene>
    <name evidence="6" type="ORF">JZ751_003285</name>
</gene>
<feature type="domain" description="Cytohesin Ubiquitin Protein Inducing" evidence="5">
    <location>
        <begin position="164"/>
        <end position="238"/>
    </location>
</feature>
<keyword evidence="3" id="KW-0175">Coiled coil</keyword>
<feature type="compositionally biased region" description="Pro residues" evidence="4">
    <location>
        <begin position="633"/>
        <end position="649"/>
    </location>
</feature>
<feature type="compositionally biased region" description="Basic and acidic residues" evidence="4">
    <location>
        <begin position="211"/>
        <end position="220"/>
    </location>
</feature>
<comment type="caution">
    <text evidence="6">The sequence shown here is derived from an EMBL/GenBank/DDBJ whole genome shotgun (WGS) entry which is preliminary data.</text>
</comment>
<feature type="compositionally biased region" description="Low complexity" evidence="4">
    <location>
        <begin position="508"/>
        <end position="524"/>
    </location>
</feature>
<protein>
    <recommendedName>
        <fullName evidence="5">Cytohesin Ubiquitin Protein Inducing domain-containing protein</fullName>
    </recommendedName>
</protein>
<comment type="subcellular location">
    <subcellularLocation>
        <location evidence="1">Cytoplasm</location>
    </subcellularLocation>
</comment>
<feature type="region of interest" description="Disordered" evidence="4">
    <location>
        <begin position="605"/>
        <end position="659"/>
    </location>
</feature>
<sequence>MEGGVIGGNALKASWASLQHPGDKPSVFCEPSPPRFLSLFCDGRTVSLPFLFLTSFPVSHFLSPHFTSCSQTCAGHIHVLRQTKEGQLLDGLGKTQNSAEPGLGALHQTSFRLRSGSSLRPTVSVRLAGSVSGRTPQESHDMEVKGPTITAMGLGAPDPPGCQDSKQRAERISELQERRRGLQTLLNARLGELRRVCLLEAELTGEIPKEFPLEAGERPPHVRRRSGLSHHGSKHSSKGEEEEVGQRKQKKALFSGALRRQTDSDQHPTHGKRTVHRGCHTEESSPSVATDGLSPSRPRLAPGSPDSRLCRKLSPVEIYYEMRTRRNSMASSASPSRSLPRSISNVEGRSVPATPLLSRTGPSSVHVRSDVSSGTAGKHWSDSPDAPQVIPLQSQEGSSSGSFERGGCPYSARTRRSNSSEALLDRTAFPEEAGPRTGMPSRGGPYKSSEALTDGRLRQVHRGSPERHLNGHAEQGRMRSSVGGRGGGGGGGYNEILMDYIWGKQQKMQVQQQQQQQQQQQRHQSGGGGNPRAWPEGSCSSGSPHFNGFPPSQAPHFAAGPPPYSPLLLRGKPGEPRRVKVTRTKSCGPFIPLQQHQQEALLLSTYSDPPHPTSSSANSSTAALYPYQTEGPAPGPGPAPGRRPPPFPSSTPEDSTRSLHKALALEGLRDWYLRNTLGHAASMELSLYQEPFPSQIQDLTLKEPSTELPAPGTLV</sequence>
<dbReference type="GO" id="GO:0005737">
    <property type="term" value="C:cytoplasm"/>
    <property type="evidence" value="ECO:0007669"/>
    <property type="project" value="UniProtKB-SubCell"/>
</dbReference>
<reference evidence="6" key="1">
    <citation type="thesis" date="2021" institute="BYU ScholarsArchive" country="Provo, UT, USA">
        <title>Applications of and Algorithms for Genome Assembly and Genomic Analyses with an Emphasis on Marine Teleosts.</title>
        <authorList>
            <person name="Pickett B.D."/>
        </authorList>
    </citation>
    <scope>NUCLEOTIDE SEQUENCE</scope>
    <source>
        <strain evidence="6">HI-2016</strain>
    </source>
</reference>
<keyword evidence="2" id="KW-0963">Cytoplasm</keyword>
<evidence type="ECO:0000256" key="2">
    <source>
        <dbReference type="ARBA" id="ARBA00022490"/>
    </source>
</evidence>
<feature type="compositionally biased region" description="Basic residues" evidence="4">
    <location>
        <begin position="269"/>
        <end position="278"/>
    </location>
</feature>
<keyword evidence="7" id="KW-1185">Reference proteome</keyword>
<dbReference type="Pfam" id="PF11819">
    <property type="entry name" value="CUPID"/>
    <property type="match status" value="1"/>
</dbReference>
<organism evidence="6 7">
    <name type="scientific">Albula glossodonta</name>
    <name type="common">roundjaw bonefish</name>
    <dbReference type="NCBI Taxonomy" id="121402"/>
    <lineage>
        <taxon>Eukaryota</taxon>
        <taxon>Metazoa</taxon>
        <taxon>Chordata</taxon>
        <taxon>Craniata</taxon>
        <taxon>Vertebrata</taxon>
        <taxon>Euteleostomi</taxon>
        <taxon>Actinopterygii</taxon>
        <taxon>Neopterygii</taxon>
        <taxon>Teleostei</taxon>
        <taxon>Albuliformes</taxon>
        <taxon>Albulidae</taxon>
        <taxon>Albula</taxon>
    </lineage>
</organism>
<dbReference type="InterPro" id="IPR021774">
    <property type="entry name" value="CUPID"/>
</dbReference>
<feature type="region of interest" description="Disordered" evidence="4">
    <location>
        <begin position="211"/>
        <end position="309"/>
    </location>
</feature>